<evidence type="ECO:0000256" key="5">
    <source>
        <dbReference type="ARBA" id="ARBA00023136"/>
    </source>
</evidence>
<dbReference type="PANTHER" id="PTHR23505">
    <property type="entry name" value="SPINSTER"/>
    <property type="match status" value="1"/>
</dbReference>
<proteinExistence type="inferred from homology"/>
<keyword evidence="5 8" id="KW-0472">Membrane</keyword>
<dbReference type="VEuPathDB" id="CryptoDB:Vbra_14081"/>
<feature type="transmembrane region" description="Helical" evidence="8">
    <location>
        <begin position="370"/>
        <end position="394"/>
    </location>
</feature>
<feature type="compositionally biased region" description="Low complexity" evidence="7">
    <location>
        <begin position="644"/>
        <end position="654"/>
    </location>
</feature>
<accession>A0A0G4EZC5</accession>
<dbReference type="InterPro" id="IPR036259">
    <property type="entry name" value="MFS_trans_sf"/>
</dbReference>
<comment type="subcellular location">
    <subcellularLocation>
        <location evidence="1">Membrane</location>
        <topology evidence="1">Multi-pass membrane protein</topology>
    </subcellularLocation>
</comment>
<dbReference type="EMBL" id="CDMY01000355">
    <property type="protein sequence ID" value="CEM04668.1"/>
    <property type="molecule type" value="Genomic_DNA"/>
</dbReference>
<feature type="transmembrane region" description="Helical" evidence="8">
    <location>
        <begin position="338"/>
        <end position="358"/>
    </location>
</feature>
<comment type="similarity">
    <text evidence="6">Belongs to the major facilitator superfamily. Spinster (TC 2.A.1.49) family.</text>
</comment>
<feature type="transmembrane region" description="Helical" evidence="8">
    <location>
        <begin position="303"/>
        <end position="326"/>
    </location>
</feature>
<evidence type="ECO:0000256" key="1">
    <source>
        <dbReference type="ARBA" id="ARBA00004141"/>
    </source>
</evidence>
<dbReference type="Gene3D" id="1.20.1250.20">
    <property type="entry name" value="MFS general substrate transporter like domains"/>
    <property type="match status" value="1"/>
</dbReference>
<protein>
    <recommendedName>
        <fullName evidence="9">Major facilitator superfamily (MFS) profile domain-containing protein</fullName>
    </recommendedName>
</protein>
<dbReference type="AlphaFoldDB" id="A0A0G4EZC5"/>
<feature type="region of interest" description="Disordered" evidence="7">
    <location>
        <begin position="231"/>
        <end position="250"/>
    </location>
</feature>
<evidence type="ECO:0000259" key="9">
    <source>
        <dbReference type="PROSITE" id="PS50850"/>
    </source>
</evidence>
<feature type="compositionally biased region" description="Basic and acidic residues" evidence="7">
    <location>
        <begin position="536"/>
        <end position="573"/>
    </location>
</feature>
<dbReference type="InParanoid" id="A0A0G4EZC5"/>
<evidence type="ECO:0000313" key="11">
    <source>
        <dbReference type="Proteomes" id="UP000041254"/>
    </source>
</evidence>
<dbReference type="PhylomeDB" id="A0A0G4EZC5"/>
<feature type="transmembrane region" description="Helical" evidence="8">
    <location>
        <begin position="271"/>
        <end position="297"/>
    </location>
</feature>
<name>A0A0G4EZC5_VITBC</name>
<evidence type="ECO:0000256" key="3">
    <source>
        <dbReference type="ARBA" id="ARBA00022692"/>
    </source>
</evidence>
<evidence type="ECO:0000256" key="2">
    <source>
        <dbReference type="ARBA" id="ARBA00022448"/>
    </source>
</evidence>
<evidence type="ECO:0000256" key="8">
    <source>
        <dbReference type="SAM" id="Phobius"/>
    </source>
</evidence>
<evidence type="ECO:0000256" key="4">
    <source>
        <dbReference type="ARBA" id="ARBA00022989"/>
    </source>
</evidence>
<feature type="transmembrane region" description="Helical" evidence="8">
    <location>
        <begin position="206"/>
        <end position="225"/>
    </location>
</feature>
<dbReference type="OMA" id="CCISAVE"/>
<dbReference type="InterPro" id="IPR044770">
    <property type="entry name" value="MFS_spinster-like"/>
</dbReference>
<feature type="transmembrane region" description="Helical" evidence="8">
    <location>
        <begin position="467"/>
        <end position="490"/>
    </location>
</feature>
<feature type="region of interest" description="Disordered" evidence="7">
    <location>
        <begin position="1"/>
        <end position="33"/>
    </location>
</feature>
<feature type="compositionally biased region" description="Basic and acidic residues" evidence="7">
    <location>
        <begin position="623"/>
        <end position="640"/>
    </location>
</feature>
<feature type="compositionally biased region" description="Low complexity" evidence="7">
    <location>
        <begin position="15"/>
        <end position="25"/>
    </location>
</feature>
<dbReference type="OrthoDB" id="440755at2759"/>
<dbReference type="PROSITE" id="PS50850">
    <property type="entry name" value="MFS"/>
    <property type="match status" value="1"/>
</dbReference>
<feature type="transmembrane region" description="Helical" evidence="8">
    <location>
        <begin position="113"/>
        <end position="136"/>
    </location>
</feature>
<dbReference type="Pfam" id="PF07690">
    <property type="entry name" value="MFS_1"/>
    <property type="match status" value="1"/>
</dbReference>
<feature type="compositionally biased region" description="Acidic residues" evidence="7">
    <location>
        <begin position="1"/>
        <end position="12"/>
    </location>
</feature>
<feature type="transmembrane region" description="Helical" evidence="8">
    <location>
        <begin position="406"/>
        <end position="430"/>
    </location>
</feature>
<dbReference type="InterPro" id="IPR011701">
    <property type="entry name" value="MFS"/>
</dbReference>
<reference evidence="10 11" key="1">
    <citation type="submission" date="2014-11" db="EMBL/GenBank/DDBJ databases">
        <authorList>
            <person name="Zhu J."/>
            <person name="Qi W."/>
            <person name="Song R."/>
        </authorList>
    </citation>
    <scope>NUCLEOTIDE SEQUENCE [LARGE SCALE GENOMIC DNA]</scope>
</reference>
<dbReference type="InterPro" id="IPR020846">
    <property type="entry name" value="MFS_dom"/>
</dbReference>
<feature type="compositionally biased region" description="Basic and acidic residues" evidence="7">
    <location>
        <begin position="239"/>
        <end position="250"/>
    </location>
</feature>
<sequence>MPTAEESQEIDWEAPKSPSHSAAAAHADKDPSAAGRQATALPVPLRRLQLVVNLCNAIEGVDLQLLPSSFKALEGSFGLSPSALGRLSLVQALCQASAGPLWGHMADNVSRNLLLSFGCCFWGVLSMLFASSQYYYQMLVLRALNGVALASVGPVCQSIIADMFPSSERGGAFGLIQLALCSGMILGALFATSLSRRQLTDTLQGWRVAFALAGMTSCVIGMFMCTRTAEAPRPRQKRSHSDRSSVGDHGELVPADLGSVKIRHIMRKRTFLLLLGQGLFGYIPLNAFAFCTMWYQYVGFSDAAAALLTALLLFGGAIGGLIGGVLGDKASVMSRYHGRPCVGQFSSLAGIPLVWLLLQRTPRDTDHFFVSAVLMFLSGTVATWGSVAVNRPVLAEIVPAQKRATLFAIMVALEGSAAAFLGAPVVALLAEWVYGYELPSSRDLPRSDPSAVDVDVDPAVRSRNVTALANSLTLAITIPWALCFVCYSLLHLTYRRDATQGLPTRQHGGYVRVGVEEEARKVSVDESGHSAAAGQRSDDEQPLRGAVDEGRAERDTEAATSEIRDGDTDEYIRSRSPVIPNSPPPDAAPRPSTSPRLPPVDRGGGGVFSQLFRLLAGQPSDAGHQDKERQMDSQDKRGPWRAELSLSSGPLDSSSNDRPDRPGSRGQLPHTKPF</sequence>
<evidence type="ECO:0000256" key="7">
    <source>
        <dbReference type="SAM" id="MobiDB-lite"/>
    </source>
</evidence>
<dbReference type="GO" id="GO:0022857">
    <property type="term" value="F:transmembrane transporter activity"/>
    <property type="evidence" value="ECO:0007669"/>
    <property type="project" value="InterPro"/>
</dbReference>
<dbReference type="SUPFAM" id="SSF103473">
    <property type="entry name" value="MFS general substrate transporter"/>
    <property type="match status" value="1"/>
</dbReference>
<feature type="region of interest" description="Disordered" evidence="7">
    <location>
        <begin position="521"/>
        <end position="674"/>
    </location>
</feature>
<feature type="domain" description="Major facilitator superfamily (MFS) profile" evidence="9">
    <location>
        <begin position="48"/>
        <end position="482"/>
    </location>
</feature>
<dbReference type="PANTHER" id="PTHR23505:SF52">
    <property type="entry name" value="MAJOR FACILITATOR SUPERFAMILY PROTEIN"/>
    <property type="match status" value="1"/>
</dbReference>
<keyword evidence="11" id="KW-1185">Reference proteome</keyword>
<keyword evidence="2" id="KW-0813">Transport</keyword>
<gene>
    <name evidence="10" type="ORF">Vbra_14081</name>
</gene>
<feature type="transmembrane region" description="Helical" evidence="8">
    <location>
        <begin position="172"/>
        <end position="194"/>
    </location>
</feature>
<evidence type="ECO:0000313" key="10">
    <source>
        <dbReference type="EMBL" id="CEM04668.1"/>
    </source>
</evidence>
<feature type="transmembrane region" description="Helical" evidence="8">
    <location>
        <begin position="142"/>
        <end position="160"/>
    </location>
</feature>
<organism evidence="10 11">
    <name type="scientific">Vitrella brassicaformis (strain CCMP3155)</name>
    <dbReference type="NCBI Taxonomy" id="1169540"/>
    <lineage>
        <taxon>Eukaryota</taxon>
        <taxon>Sar</taxon>
        <taxon>Alveolata</taxon>
        <taxon>Colpodellida</taxon>
        <taxon>Vitrellaceae</taxon>
        <taxon>Vitrella</taxon>
    </lineage>
</organism>
<dbReference type="STRING" id="1169540.A0A0G4EZC5"/>
<keyword evidence="4 8" id="KW-1133">Transmembrane helix</keyword>
<dbReference type="Proteomes" id="UP000041254">
    <property type="component" value="Unassembled WGS sequence"/>
</dbReference>
<keyword evidence="3 8" id="KW-0812">Transmembrane</keyword>
<dbReference type="GO" id="GO:0016020">
    <property type="term" value="C:membrane"/>
    <property type="evidence" value="ECO:0007669"/>
    <property type="project" value="UniProtKB-SubCell"/>
</dbReference>
<evidence type="ECO:0000256" key="6">
    <source>
        <dbReference type="ARBA" id="ARBA00024338"/>
    </source>
</evidence>